<feature type="non-terminal residue" evidence="2">
    <location>
        <position position="127"/>
    </location>
</feature>
<name>A0A8S3YSU6_9EUPU</name>
<dbReference type="OrthoDB" id="5967337at2759"/>
<keyword evidence="3" id="KW-1185">Reference proteome</keyword>
<feature type="chain" id="PRO_5035738009" evidence="1">
    <location>
        <begin position="21"/>
        <end position="127"/>
    </location>
</feature>
<feature type="signal peptide" evidence="1">
    <location>
        <begin position="1"/>
        <end position="20"/>
    </location>
</feature>
<dbReference type="AlphaFoldDB" id="A0A8S3YSU6"/>
<sequence>MMVDKLFAGLLFFITVISNGIEWCCVKFNLKPGLPQRIQIPSNQTSSFVIDDIPSDTTFAVFQLHTQRYNLSLSSEPAFSRSVTKNGTNVGMTTLCMPSMTQLVWYVKTFVKCNVTAVAYLHLYTKN</sequence>
<dbReference type="Pfam" id="PF25992">
    <property type="entry name" value="Ig_TM7SF3_N"/>
    <property type="match status" value="1"/>
</dbReference>
<evidence type="ECO:0000313" key="3">
    <source>
        <dbReference type="Proteomes" id="UP000678393"/>
    </source>
</evidence>
<proteinExistence type="predicted"/>
<comment type="caution">
    <text evidence="2">The sequence shown here is derived from an EMBL/GenBank/DDBJ whole genome shotgun (WGS) entry which is preliminary data.</text>
</comment>
<dbReference type="InterPro" id="IPR042502">
    <property type="entry name" value="TM7SF3"/>
</dbReference>
<dbReference type="EMBL" id="CAJHNH020000826">
    <property type="protein sequence ID" value="CAG5120069.1"/>
    <property type="molecule type" value="Genomic_DNA"/>
</dbReference>
<evidence type="ECO:0000256" key="1">
    <source>
        <dbReference type="SAM" id="SignalP"/>
    </source>
</evidence>
<protein>
    <submittedName>
        <fullName evidence="2">Uncharacterized protein</fullName>
    </submittedName>
</protein>
<organism evidence="2 3">
    <name type="scientific">Candidula unifasciata</name>
    <dbReference type="NCBI Taxonomy" id="100452"/>
    <lineage>
        <taxon>Eukaryota</taxon>
        <taxon>Metazoa</taxon>
        <taxon>Spiralia</taxon>
        <taxon>Lophotrochozoa</taxon>
        <taxon>Mollusca</taxon>
        <taxon>Gastropoda</taxon>
        <taxon>Heterobranchia</taxon>
        <taxon>Euthyneura</taxon>
        <taxon>Panpulmonata</taxon>
        <taxon>Eupulmonata</taxon>
        <taxon>Stylommatophora</taxon>
        <taxon>Helicina</taxon>
        <taxon>Helicoidea</taxon>
        <taxon>Geomitridae</taxon>
        <taxon>Candidula</taxon>
    </lineage>
</organism>
<keyword evidence="1" id="KW-0732">Signal</keyword>
<gene>
    <name evidence="2" type="ORF">CUNI_LOCUS5627</name>
</gene>
<evidence type="ECO:0000313" key="2">
    <source>
        <dbReference type="EMBL" id="CAG5120069.1"/>
    </source>
</evidence>
<reference evidence="2" key="1">
    <citation type="submission" date="2021-04" db="EMBL/GenBank/DDBJ databases">
        <authorList>
            <consortium name="Molecular Ecology Group"/>
        </authorList>
    </citation>
    <scope>NUCLEOTIDE SEQUENCE</scope>
</reference>
<accession>A0A8S3YSU6</accession>
<dbReference type="GO" id="GO:0043069">
    <property type="term" value="P:negative regulation of programmed cell death"/>
    <property type="evidence" value="ECO:0007669"/>
    <property type="project" value="TreeGrafter"/>
</dbReference>
<dbReference type="PANTHER" id="PTHR15937">
    <property type="entry name" value="TRANSMEMBRANE 7 SUPERFAMILY MEMBER 3"/>
    <property type="match status" value="1"/>
</dbReference>
<dbReference type="Proteomes" id="UP000678393">
    <property type="component" value="Unassembled WGS sequence"/>
</dbReference>
<dbReference type="PANTHER" id="PTHR15937:SF3">
    <property type="entry name" value="TRANSMEMBRANE 7 SUPERFAMILY MEMBER 3"/>
    <property type="match status" value="1"/>
</dbReference>
<dbReference type="GO" id="GO:0005886">
    <property type="term" value="C:plasma membrane"/>
    <property type="evidence" value="ECO:0007669"/>
    <property type="project" value="TreeGrafter"/>
</dbReference>